<sequence>AVGQRRWSDEQAAAEVVQGELVWGGGGVGSGDGDSGGGSGVTRWWWRVKESGVGDRVDREVRKLFGFAGKSPPEKFFGGGWWPAGGMEVAGGWG</sequence>
<protein>
    <submittedName>
        <fullName evidence="1">Uncharacterized protein</fullName>
    </submittedName>
</protein>
<dbReference type="AlphaFoldDB" id="A0A6L2NT95"/>
<feature type="non-terminal residue" evidence="1">
    <location>
        <position position="1"/>
    </location>
</feature>
<accession>A0A6L2NT95</accession>
<name>A0A6L2NT95_TANCI</name>
<evidence type="ECO:0000313" key="1">
    <source>
        <dbReference type="EMBL" id="GEU87774.1"/>
    </source>
</evidence>
<organism evidence="1">
    <name type="scientific">Tanacetum cinerariifolium</name>
    <name type="common">Dalmatian daisy</name>
    <name type="synonym">Chrysanthemum cinerariifolium</name>
    <dbReference type="NCBI Taxonomy" id="118510"/>
    <lineage>
        <taxon>Eukaryota</taxon>
        <taxon>Viridiplantae</taxon>
        <taxon>Streptophyta</taxon>
        <taxon>Embryophyta</taxon>
        <taxon>Tracheophyta</taxon>
        <taxon>Spermatophyta</taxon>
        <taxon>Magnoliopsida</taxon>
        <taxon>eudicotyledons</taxon>
        <taxon>Gunneridae</taxon>
        <taxon>Pentapetalae</taxon>
        <taxon>asterids</taxon>
        <taxon>campanulids</taxon>
        <taxon>Asterales</taxon>
        <taxon>Asteraceae</taxon>
        <taxon>Asteroideae</taxon>
        <taxon>Anthemideae</taxon>
        <taxon>Anthemidinae</taxon>
        <taxon>Tanacetum</taxon>
    </lineage>
</organism>
<reference evidence="1" key="1">
    <citation type="journal article" date="2019" name="Sci. Rep.">
        <title>Draft genome of Tanacetum cinerariifolium, the natural source of mosquito coil.</title>
        <authorList>
            <person name="Yamashiro T."/>
            <person name="Shiraishi A."/>
            <person name="Satake H."/>
            <person name="Nakayama K."/>
        </authorList>
    </citation>
    <scope>NUCLEOTIDE SEQUENCE</scope>
</reference>
<proteinExistence type="predicted"/>
<dbReference type="EMBL" id="BKCJ010009610">
    <property type="protein sequence ID" value="GEU87774.1"/>
    <property type="molecule type" value="Genomic_DNA"/>
</dbReference>
<comment type="caution">
    <text evidence="1">The sequence shown here is derived from an EMBL/GenBank/DDBJ whole genome shotgun (WGS) entry which is preliminary data.</text>
</comment>
<gene>
    <name evidence="1" type="ORF">Tci_059752</name>
</gene>